<name>A0A3A9KGR0_9BACI</name>
<dbReference type="NCBIfam" id="TIGR02833">
    <property type="entry name" value="spore_III_AB"/>
    <property type="match status" value="1"/>
</dbReference>
<dbReference type="InterPro" id="IPR014198">
    <property type="entry name" value="Spore_III_AB"/>
</dbReference>
<dbReference type="OrthoDB" id="1957909at2"/>
<comment type="caution">
    <text evidence="1">The sequence shown here is derived from an EMBL/GenBank/DDBJ whole genome shotgun (WGS) entry which is preliminary data.</text>
</comment>
<dbReference type="PIRSF" id="PIRSF021435">
    <property type="entry name" value="SpoIIIAB"/>
    <property type="match status" value="1"/>
</dbReference>
<dbReference type="Pfam" id="PF09548">
    <property type="entry name" value="Spore_III_AB"/>
    <property type="match status" value="1"/>
</dbReference>
<dbReference type="EMBL" id="PDOE01000001">
    <property type="protein sequence ID" value="RKL68763.1"/>
    <property type="molecule type" value="Genomic_DNA"/>
</dbReference>
<gene>
    <name evidence="1" type="primary">spoIIIAB</name>
    <name evidence="1" type="ORF">CR203_01570</name>
</gene>
<sequence length="170" mass="19551">MIWIGAIFIVLASALIGMELSKRLERRTLLLRHMKVALETFDTEVAFAMMPLSEALIQISRQLPDPAKQFLFSVGERIGENRGSVVEIWEEELDLWKKNIDLNNQDIEVIRQFGQTLGKQDLEGQRKQIQLTQSYLTHREQVAVDSQKTYQSMYRSLGFLGGLLLVIMLL</sequence>
<evidence type="ECO:0000313" key="1">
    <source>
        <dbReference type="EMBL" id="RKL68763.1"/>
    </source>
</evidence>
<dbReference type="AlphaFoldDB" id="A0A3A9KGR0"/>
<organism evidence="1 2">
    <name type="scientific">Salipaludibacillus neizhouensis</name>
    <dbReference type="NCBI Taxonomy" id="885475"/>
    <lineage>
        <taxon>Bacteria</taxon>
        <taxon>Bacillati</taxon>
        <taxon>Bacillota</taxon>
        <taxon>Bacilli</taxon>
        <taxon>Bacillales</taxon>
        <taxon>Bacillaceae</taxon>
    </lineage>
</organism>
<reference evidence="1 2" key="1">
    <citation type="submission" date="2017-10" db="EMBL/GenBank/DDBJ databases">
        <title>Bacillus sp. nov., a halophilic bacterium isolated from a Keqin Lake.</title>
        <authorList>
            <person name="Wang H."/>
        </authorList>
    </citation>
    <scope>NUCLEOTIDE SEQUENCE [LARGE SCALE GENOMIC DNA]</scope>
    <source>
        <strain evidence="1 2">KCTC 13187</strain>
    </source>
</reference>
<accession>A0A3A9KGR0</accession>
<dbReference type="Proteomes" id="UP000281498">
    <property type="component" value="Unassembled WGS sequence"/>
</dbReference>
<dbReference type="RefSeq" id="WP_110936597.1">
    <property type="nucleotide sequence ID" value="NZ_KZ614146.1"/>
</dbReference>
<keyword evidence="2" id="KW-1185">Reference proteome</keyword>
<proteinExistence type="predicted"/>
<protein>
    <submittedName>
        <fullName evidence="1">Stage III sporulation protein AB</fullName>
    </submittedName>
</protein>
<evidence type="ECO:0000313" key="2">
    <source>
        <dbReference type="Proteomes" id="UP000281498"/>
    </source>
</evidence>